<feature type="domain" description="NodB homology" evidence="1">
    <location>
        <begin position="53"/>
        <end position="240"/>
    </location>
</feature>
<dbReference type="PANTHER" id="PTHR10587:SF125">
    <property type="entry name" value="POLYSACCHARIDE DEACETYLASE YHEN-RELATED"/>
    <property type="match status" value="1"/>
</dbReference>
<dbReference type="InterPro" id="IPR011330">
    <property type="entry name" value="Glyco_hydro/deAcase_b/a-brl"/>
</dbReference>
<dbReference type="GO" id="GO:0016810">
    <property type="term" value="F:hydrolase activity, acting on carbon-nitrogen (but not peptide) bonds"/>
    <property type="evidence" value="ECO:0007669"/>
    <property type="project" value="InterPro"/>
</dbReference>
<dbReference type="PANTHER" id="PTHR10587">
    <property type="entry name" value="GLYCOSYL TRANSFERASE-RELATED"/>
    <property type="match status" value="1"/>
</dbReference>
<gene>
    <name evidence="2" type="ORF">CBEIBR21_18855</name>
</gene>
<organism evidence="2 3">
    <name type="scientific">Clostridium beijerinckii</name>
    <name type="common">Clostridium MP</name>
    <dbReference type="NCBI Taxonomy" id="1520"/>
    <lineage>
        <taxon>Bacteria</taxon>
        <taxon>Bacillati</taxon>
        <taxon>Bacillota</taxon>
        <taxon>Clostridia</taxon>
        <taxon>Eubacteriales</taxon>
        <taxon>Clostridiaceae</taxon>
        <taxon>Clostridium</taxon>
    </lineage>
</organism>
<evidence type="ECO:0000313" key="3">
    <source>
        <dbReference type="Proteomes" id="UP000190959"/>
    </source>
</evidence>
<accession>A0A1S9N2C6</accession>
<dbReference type="EMBL" id="MWMH01000007">
    <property type="protein sequence ID" value="OOP71677.1"/>
    <property type="molecule type" value="Genomic_DNA"/>
</dbReference>
<dbReference type="Pfam" id="PF01522">
    <property type="entry name" value="Polysacc_deac_1"/>
    <property type="match status" value="1"/>
</dbReference>
<evidence type="ECO:0000259" key="1">
    <source>
        <dbReference type="PROSITE" id="PS51677"/>
    </source>
</evidence>
<dbReference type="InterPro" id="IPR050248">
    <property type="entry name" value="Polysacc_deacetylase_ArnD"/>
</dbReference>
<name>A0A1S9N2C6_CLOBE</name>
<comment type="caution">
    <text evidence="2">The sequence shown here is derived from an EMBL/GenBank/DDBJ whole genome shotgun (WGS) entry which is preliminary data.</text>
</comment>
<dbReference type="CDD" id="cd10944">
    <property type="entry name" value="CE4_SmPgdA_like"/>
    <property type="match status" value="1"/>
</dbReference>
<protein>
    <submittedName>
        <fullName evidence="2">Polysaccharide deacetylase</fullName>
    </submittedName>
</protein>
<sequence>MRIKSKHILFFLASIFFILTIFIDNININSNLCDLVFNEDVTLNEKISEHKKKTIYLTFDDGPSSKVTNSVLDVLKENKVHATFFLIGNQIEGKEDVVKRIYDEGNGIGLHTYTHKIRKIYSSEDAFIKEMIKCRDEINKAIGISPNIIRFPCGSNKRLNKKYLKRLHDEGFKIYDWDLDNTDGLNSRLSPDTLYRKAIKGSENRQNIILLLHCTDMHKNTCKALPQIIKYYKSKGYEFKVITEDTPELYFHMRGKLFK</sequence>
<evidence type="ECO:0000313" key="2">
    <source>
        <dbReference type="EMBL" id="OOP71677.1"/>
    </source>
</evidence>
<dbReference type="PROSITE" id="PS51677">
    <property type="entry name" value="NODB"/>
    <property type="match status" value="1"/>
</dbReference>
<dbReference type="SUPFAM" id="SSF88713">
    <property type="entry name" value="Glycoside hydrolase/deacetylase"/>
    <property type="match status" value="1"/>
</dbReference>
<dbReference type="RefSeq" id="WP_078116656.1">
    <property type="nucleotide sequence ID" value="NZ_CP144906.1"/>
</dbReference>
<dbReference type="AlphaFoldDB" id="A0A1S9N2C6"/>
<dbReference type="GO" id="GO:0005975">
    <property type="term" value="P:carbohydrate metabolic process"/>
    <property type="evidence" value="ECO:0007669"/>
    <property type="project" value="InterPro"/>
</dbReference>
<dbReference type="Proteomes" id="UP000190959">
    <property type="component" value="Unassembled WGS sequence"/>
</dbReference>
<reference evidence="2 3" key="1">
    <citation type="submission" date="2017-02" db="EMBL/GenBank/DDBJ databases">
        <title>Genome sequence of Clostridium beijerinckii Br21.</title>
        <authorList>
            <person name="Fonseca B.C."/>
            <person name="Guazzaroni M.E."/>
            <person name="Riano-Pachon D.M."/>
            <person name="Reginatto V."/>
        </authorList>
    </citation>
    <scope>NUCLEOTIDE SEQUENCE [LARGE SCALE GENOMIC DNA]</scope>
    <source>
        <strain evidence="2 3">Br21</strain>
    </source>
</reference>
<dbReference type="Gene3D" id="3.20.20.370">
    <property type="entry name" value="Glycoside hydrolase/deacetylase"/>
    <property type="match status" value="1"/>
</dbReference>
<proteinExistence type="predicted"/>
<dbReference type="InterPro" id="IPR002509">
    <property type="entry name" value="NODB_dom"/>
</dbReference>